<dbReference type="Pfam" id="PF00015">
    <property type="entry name" value="MCPsignal"/>
    <property type="match status" value="1"/>
</dbReference>
<evidence type="ECO:0000313" key="10">
    <source>
        <dbReference type="Proteomes" id="UP000292120"/>
    </source>
</evidence>
<dbReference type="RefSeq" id="WP_130967771.1">
    <property type="nucleotide sequence ID" value="NZ_SIXI01000003.1"/>
</dbReference>
<feature type="domain" description="Methyl-accepting transducer" evidence="7">
    <location>
        <begin position="398"/>
        <end position="627"/>
    </location>
</feature>
<dbReference type="Pfam" id="PF00672">
    <property type="entry name" value="HAMP"/>
    <property type="match status" value="1"/>
</dbReference>
<feature type="domain" description="HAMP" evidence="8">
    <location>
        <begin position="341"/>
        <end position="393"/>
    </location>
</feature>
<feature type="transmembrane region" description="Helical" evidence="6">
    <location>
        <begin position="318"/>
        <end position="336"/>
    </location>
</feature>
<evidence type="ECO:0000259" key="7">
    <source>
        <dbReference type="PROSITE" id="PS50111"/>
    </source>
</evidence>
<reference evidence="9 10" key="1">
    <citation type="submission" date="2019-02" db="EMBL/GenBank/DDBJ databases">
        <title>Aquabacterium sp. strain KMB7.</title>
        <authorList>
            <person name="Chen W.-M."/>
        </authorList>
    </citation>
    <scope>NUCLEOTIDE SEQUENCE [LARGE SCALE GENOMIC DNA]</scope>
    <source>
        <strain evidence="9 10">KMB7</strain>
    </source>
</reference>
<dbReference type="GO" id="GO:0005886">
    <property type="term" value="C:plasma membrane"/>
    <property type="evidence" value="ECO:0007669"/>
    <property type="project" value="TreeGrafter"/>
</dbReference>
<comment type="caution">
    <text evidence="9">The sequence shown here is derived from an EMBL/GenBank/DDBJ whole genome shotgun (WGS) entry which is preliminary data.</text>
</comment>
<dbReference type="Gene3D" id="1.10.287.950">
    <property type="entry name" value="Methyl-accepting chemotaxis protein"/>
    <property type="match status" value="1"/>
</dbReference>
<evidence type="ECO:0000256" key="6">
    <source>
        <dbReference type="SAM" id="Phobius"/>
    </source>
</evidence>
<feature type="compositionally biased region" description="Low complexity" evidence="5">
    <location>
        <begin position="422"/>
        <end position="432"/>
    </location>
</feature>
<evidence type="ECO:0000313" key="9">
    <source>
        <dbReference type="EMBL" id="TBO31316.1"/>
    </source>
</evidence>
<dbReference type="SUPFAM" id="SSF58104">
    <property type="entry name" value="Methyl-accepting chemotaxis protein (MCP) signaling domain"/>
    <property type="match status" value="1"/>
</dbReference>
<dbReference type="SMART" id="SM00304">
    <property type="entry name" value="HAMP"/>
    <property type="match status" value="2"/>
</dbReference>
<dbReference type="Proteomes" id="UP000292120">
    <property type="component" value="Unassembled WGS sequence"/>
</dbReference>
<proteinExistence type="inferred from homology"/>
<dbReference type="GO" id="GO:0007165">
    <property type="term" value="P:signal transduction"/>
    <property type="evidence" value="ECO:0007669"/>
    <property type="project" value="UniProtKB-KW"/>
</dbReference>
<keyword evidence="2" id="KW-0488">Methylation</keyword>
<dbReference type="CDD" id="cd11386">
    <property type="entry name" value="MCP_signal"/>
    <property type="match status" value="1"/>
</dbReference>
<name>A0A4Q9H452_9BURK</name>
<organism evidence="9 10">
    <name type="scientific">Aquabacterium lacunae</name>
    <dbReference type="NCBI Taxonomy" id="2528630"/>
    <lineage>
        <taxon>Bacteria</taxon>
        <taxon>Pseudomonadati</taxon>
        <taxon>Pseudomonadota</taxon>
        <taxon>Betaproteobacteria</taxon>
        <taxon>Burkholderiales</taxon>
        <taxon>Aquabacterium</taxon>
    </lineage>
</organism>
<evidence type="ECO:0000256" key="4">
    <source>
        <dbReference type="PROSITE-ProRule" id="PRU00284"/>
    </source>
</evidence>
<dbReference type="PRINTS" id="PR00260">
    <property type="entry name" value="CHEMTRNSDUCR"/>
</dbReference>
<dbReference type="PROSITE" id="PS50885">
    <property type="entry name" value="HAMP"/>
    <property type="match status" value="1"/>
</dbReference>
<accession>A0A4Q9H452</accession>
<keyword evidence="6" id="KW-0472">Membrane</keyword>
<dbReference type="SMART" id="SM00283">
    <property type="entry name" value="MA"/>
    <property type="match status" value="1"/>
</dbReference>
<dbReference type="GO" id="GO:0004888">
    <property type="term" value="F:transmembrane signaling receptor activity"/>
    <property type="evidence" value="ECO:0007669"/>
    <property type="project" value="InterPro"/>
</dbReference>
<gene>
    <name evidence="9" type="ORF">EYS42_08705</name>
</gene>
<evidence type="ECO:0000256" key="2">
    <source>
        <dbReference type="ARBA" id="ARBA00022481"/>
    </source>
</evidence>
<dbReference type="InterPro" id="IPR004090">
    <property type="entry name" value="Chemotax_Me-accpt_rcpt"/>
</dbReference>
<keyword evidence="6" id="KW-1133">Transmembrane helix</keyword>
<protein>
    <submittedName>
        <fullName evidence="9">Methyl-accepting chemotaxis protein</fullName>
    </submittedName>
</protein>
<dbReference type="PANTHER" id="PTHR43531:SF14">
    <property type="entry name" value="METHYL-ACCEPTING CHEMOTAXIS PROTEIN I-RELATED"/>
    <property type="match status" value="1"/>
</dbReference>
<dbReference type="InterPro" id="IPR004089">
    <property type="entry name" value="MCPsignal_dom"/>
</dbReference>
<sequence>MHHWIANLRFRHKFGLLGLLFAVLVGIPTVMVLQRAWAEWRLLESERSGLRTSEPLLEVIRYTQEHRGLSAGVLSGNAAMQAPRAERQKKVNELLTTLGPLIEGHASREMNERHQQLLQRWQAIEQALAGGQLTAPDSFKQHNALIQTQIDLLSDVGEVSGLALDADPRSYFMIVALTQYMPRATDMLGKARAKGTAIRSKGTATADDLLTLRSLADGALALKEDTISALHRAARYFEGGQLPAELLTRQKTTDEKVDSAIALVGQITASGGESGPEAKAYFDTLTAAILSEFAMSDEGMKVLDALMASRVKAVQAEFLTLSAAVAVLFALGAFVMHSVARSVIHSVEDAMQVSCALAAGDLSRNLHSPQRDEVGDMINAMGQAVAHMRGIIESIKVASDSVATAATQIAQGNQDLSARTESQASSLQQTASSMEQMSSMVQQTATTAHRSRDLSASAAQEAVASGEVFQQVVQRMESIRQASAKIADINAVIDGIAFQTNILALNAAVEAARAGEQGRGFAVVASEVRSLAQRSTQAAREIKTLIQQSVDSVAQGYELASSSTEAIDRLVGQVKEVSSLMSEIAMGSEQQSLGISQVNEAVSMLDQGTQQNAALVEESSAAAISLRDQASRLQQSVASFRLA</sequence>
<evidence type="ECO:0000256" key="3">
    <source>
        <dbReference type="ARBA" id="ARBA00029447"/>
    </source>
</evidence>
<evidence type="ECO:0000256" key="1">
    <source>
        <dbReference type="ARBA" id="ARBA00004370"/>
    </source>
</evidence>
<dbReference type="FunFam" id="1.10.287.950:FF:000001">
    <property type="entry name" value="Methyl-accepting chemotaxis sensory transducer"/>
    <property type="match status" value="1"/>
</dbReference>
<dbReference type="InterPro" id="IPR003660">
    <property type="entry name" value="HAMP_dom"/>
</dbReference>
<keyword evidence="4" id="KW-0807">Transducer</keyword>
<dbReference type="GO" id="GO:0006935">
    <property type="term" value="P:chemotaxis"/>
    <property type="evidence" value="ECO:0007669"/>
    <property type="project" value="InterPro"/>
</dbReference>
<keyword evidence="6" id="KW-0812">Transmembrane</keyword>
<dbReference type="InterPro" id="IPR051310">
    <property type="entry name" value="MCP_chemotaxis"/>
</dbReference>
<dbReference type="PANTHER" id="PTHR43531">
    <property type="entry name" value="PROTEIN ICFG"/>
    <property type="match status" value="1"/>
</dbReference>
<comment type="similarity">
    <text evidence="3">Belongs to the methyl-accepting chemotaxis (MCP) protein family.</text>
</comment>
<evidence type="ECO:0000256" key="5">
    <source>
        <dbReference type="SAM" id="MobiDB-lite"/>
    </source>
</evidence>
<feature type="region of interest" description="Disordered" evidence="5">
    <location>
        <begin position="413"/>
        <end position="432"/>
    </location>
</feature>
<dbReference type="EMBL" id="SIXI01000003">
    <property type="protein sequence ID" value="TBO31316.1"/>
    <property type="molecule type" value="Genomic_DNA"/>
</dbReference>
<comment type="subcellular location">
    <subcellularLocation>
        <location evidence="1">Membrane</location>
    </subcellularLocation>
</comment>
<keyword evidence="10" id="KW-1185">Reference proteome</keyword>
<evidence type="ECO:0000259" key="8">
    <source>
        <dbReference type="PROSITE" id="PS50885"/>
    </source>
</evidence>
<dbReference type="PROSITE" id="PS50111">
    <property type="entry name" value="CHEMOTAXIS_TRANSDUC_2"/>
    <property type="match status" value="1"/>
</dbReference>
<dbReference type="OrthoDB" id="343520at2"/>
<dbReference type="AlphaFoldDB" id="A0A4Q9H452"/>